<sequence length="45" mass="4763">MSSSSHVQSAVASPRVSVRIRGGPGPPPSARRAWRCSASWCRRAG</sequence>
<proteinExistence type="predicted"/>
<gene>
    <name evidence="2" type="ORF">KUF71_016490</name>
</gene>
<keyword evidence="3" id="KW-1185">Reference proteome</keyword>
<feature type="non-terminal residue" evidence="2">
    <location>
        <position position="1"/>
    </location>
</feature>
<evidence type="ECO:0000313" key="2">
    <source>
        <dbReference type="EMBL" id="KAK3928141.1"/>
    </source>
</evidence>
<reference evidence="2" key="1">
    <citation type="submission" date="2021-07" db="EMBL/GenBank/DDBJ databases">
        <authorList>
            <person name="Catto M.A."/>
            <person name="Jacobson A."/>
            <person name="Kennedy G."/>
            <person name="Labadie P."/>
            <person name="Hunt B.G."/>
            <person name="Srinivasan R."/>
        </authorList>
    </citation>
    <scope>NUCLEOTIDE SEQUENCE</scope>
    <source>
        <strain evidence="2">PL_HMW_Pooled</strain>
        <tissue evidence="2">Head</tissue>
    </source>
</reference>
<comment type="caution">
    <text evidence="2">The sequence shown here is derived from an EMBL/GenBank/DDBJ whole genome shotgun (WGS) entry which is preliminary data.</text>
</comment>
<dbReference type="Proteomes" id="UP001219518">
    <property type="component" value="Unassembled WGS sequence"/>
</dbReference>
<feature type="compositionally biased region" description="Low complexity" evidence="1">
    <location>
        <begin position="1"/>
        <end position="21"/>
    </location>
</feature>
<evidence type="ECO:0000313" key="3">
    <source>
        <dbReference type="Proteomes" id="UP001219518"/>
    </source>
</evidence>
<dbReference type="EMBL" id="JAHWGI010001316">
    <property type="protein sequence ID" value="KAK3928141.1"/>
    <property type="molecule type" value="Genomic_DNA"/>
</dbReference>
<dbReference type="AlphaFoldDB" id="A0AAE1HWY7"/>
<reference evidence="2" key="2">
    <citation type="journal article" date="2023" name="BMC Genomics">
        <title>Pest status, molecular evolution, and epigenetic factors derived from the genome assembly of Frankliniella fusca, a thysanopteran phytovirus vector.</title>
        <authorList>
            <person name="Catto M.A."/>
            <person name="Labadie P.E."/>
            <person name="Jacobson A.L."/>
            <person name="Kennedy G.G."/>
            <person name="Srinivasan R."/>
            <person name="Hunt B.G."/>
        </authorList>
    </citation>
    <scope>NUCLEOTIDE SEQUENCE</scope>
    <source>
        <strain evidence="2">PL_HMW_Pooled</strain>
    </source>
</reference>
<feature type="region of interest" description="Disordered" evidence="1">
    <location>
        <begin position="1"/>
        <end position="33"/>
    </location>
</feature>
<name>A0AAE1HWY7_9NEOP</name>
<organism evidence="2 3">
    <name type="scientific">Frankliniella fusca</name>
    <dbReference type="NCBI Taxonomy" id="407009"/>
    <lineage>
        <taxon>Eukaryota</taxon>
        <taxon>Metazoa</taxon>
        <taxon>Ecdysozoa</taxon>
        <taxon>Arthropoda</taxon>
        <taxon>Hexapoda</taxon>
        <taxon>Insecta</taxon>
        <taxon>Pterygota</taxon>
        <taxon>Neoptera</taxon>
        <taxon>Paraneoptera</taxon>
        <taxon>Thysanoptera</taxon>
        <taxon>Terebrantia</taxon>
        <taxon>Thripoidea</taxon>
        <taxon>Thripidae</taxon>
        <taxon>Frankliniella</taxon>
    </lineage>
</organism>
<protein>
    <submittedName>
        <fullName evidence="2">Glucan 1,3-beta-glucosidase D</fullName>
    </submittedName>
</protein>
<evidence type="ECO:0000256" key="1">
    <source>
        <dbReference type="SAM" id="MobiDB-lite"/>
    </source>
</evidence>
<accession>A0AAE1HWY7</accession>